<dbReference type="Pfam" id="PF00263">
    <property type="entry name" value="Secretin"/>
    <property type="match status" value="1"/>
</dbReference>
<dbReference type="Proteomes" id="UP000518904">
    <property type="component" value="Unassembled WGS sequence"/>
</dbReference>
<sequence>SENARNVADGIPGASDLPVLGRLFKSEEFTSGETELVILVTPRLATPIDRRRVTLPTDGFVAPNDVEFYLLGKGAKLDFDRYQLNDIREEDTNNN</sequence>
<comment type="similarity">
    <text evidence="1">Belongs to the bacterial secretin family.</text>
</comment>
<gene>
    <name evidence="3" type="ORF">HKB16_00215</name>
</gene>
<evidence type="ECO:0000313" key="3">
    <source>
        <dbReference type="EMBL" id="NMU81298.1"/>
    </source>
</evidence>
<feature type="non-terminal residue" evidence="3">
    <location>
        <position position="95"/>
    </location>
</feature>
<dbReference type="InterPro" id="IPR004846">
    <property type="entry name" value="T2SS/T3SS_dom"/>
</dbReference>
<reference evidence="3 4" key="1">
    <citation type="submission" date="2020-04" db="EMBL/GenBank/DDBJ databases">
        <title>Whole-genome sequencing of Vibrio spp. from China reveals different genetic environments of blaCTX-M-14 among diverse lineages.</title>
        <authorList>
            <person name="Zheng Z."/>
            <person name="Ye L."/>
            <person name="Chen S."/>
        </authorList>
    </citation>
    <scope>NUCLEOTIDE SEQUENCE [LARGE SCALE GENOMIC DNA]</scope>
    <source>
        <strain evidence="3 4">Vb0551</strain>
    </source>
</reference>
<accession>A0A7Y0SDB7</accession>
<evidence type="ECO:0000259" key="2">
    <source>
        <dbReference type="Pfam" id="PF00263"/>
    </source>
</evidence>
<feature type="non-terminal residue" evidence="3">
    <location>
        <position position="1"/>
    </location>
</feature>
<protein>
    <submittedName>
        <fullName evidence="3">Type II and III secretion system protein family protein</fullName>
    </submittedName>
</protein>
<organism evidence="3 4">
    <name type="scientific">Vibrio parahaemolyticus</name>
    <dbReference type="NCBI Taxonomy" id="670"/>
    <lineage>
        <taxon>Bacteria</taxon>
        <taxon>Pseudomonadati</taxon>
        <taxon>Pseudomonadota</taxon>
        <taxon>Gammaproteobacteria</taxon>
        <taxon>Vibrionales</taxon>
        <taxon>Vibrionaceae</taxon>
        <taxon>Vibrio</taxon>
    </lineage>
</organism>
<name>A0A7Y0SDB7_VIBPH</name>
<feature type="domain" description="Type II/III secretion system secretin-like" evidence="2">
    <location>
        <begin position="2"/>
        <end position="44"/>
    </location>
</feature>
<evidence type="ECO:0000256" key="1">
    <source>
        <dbReference type="RuleBase" id="RU004003"/>
    </source>
</evidence>
<dbReference type="GO" id="GO:0009306">
    <property type="term" value="P:protein secretion"/>
    <property type="evidence" value="ECO:0007669"/>
    <property type="project" value="InterPro"/>
</dbReference>
<proteinExistence type="inferred from homology"/>
<evidence type="ECO:0000313" key="4">
    <source>
        <dbReference type="Proteomes" id="UP000518904"/>
    </source>
</evidence>
<dbReference type="AlphaFoldDB" id="A0A7Y0SDB7"/>
<comment type="caution">
    <text evidence="3">The sequence shown here is derived from an EMBL/GenBank/DDBJ whole genome shotgun (WGS) entry which is preliminary data.</text>
</comment>
<dbReference type="EMBL" id="JABCLB010000051">
    <property type="protein sequence ID" value="NMU81298.1"/>
    <property type="molecule type" value="Genomic_DNA"/>
</dbReference>